<dbReference type="PATRIC" id="fig|76936.10.peg.407"/>
<dbReference type="RefSeq" id="WP_034328155.1">
    <property type="nucleotide sequence ID" value="NZ_CAJTQN010000006.1"/>
</dbReference>
<dbReference type="PANTHER" id="PTHR30580:SF0">
    <property type="entry name" value="PRIMOSOMAL PROTEIN N"/>
    <property type="match status" value="1"/>
</dbReference>
<dbReference type="Pfam" id="PF00271">
    <property type="entry name" value="Helicase_C"/>
    <property type="match status" value="1"/>
</dbReference>
<dbReference type="GeneID" id="78150731"/>
<dbReference type="Gene3D" id="3.40.50.300">
    <property type="entry name" value="P-loop containing nucleotide triphosphate hydrolases"/>
    <property type="match status" value="2"/>
</dbReference>
<feature type="binding site" evidence="12">
    <location>
        <position position="359"/>
    </location>
    <ligand>
        <name>Zn(2+)</name>
        <dbReference type="ChEBI" id="CHEBI:29105"/>
        <label>1</label>
    </ligand>
</feature>
<dbReference type="HAMAP" id="MF_00983">
    <property type="entry name" value="PriA"/>
    <property type="match status" value="1"/>
</dbReference>
<evidence type="ECO:0000256" key="2">
    <source>
        <dbReference type="ARBA" id="ARBA00022705"/>
    </source>
</evidence>
<dbReference type="FunFam" id="3.40.50.300:FF:000489">
    <property type="entry name" value="Primosome assembly protein PriA"/>
    <property type="match status" value="1"/>
</dbReference>
<keyword evidence="9 12" id="KW-0238">DNA-binding</keyword>
<comment type="function">
    <text evidence="12">Initiates the restart of stalled replication forks, which reloads the replicative helicase on sites other than the origin of replication. Recognizes and binds to abandoned replication forks and remodels them to uncover a helicase loading site. Promotes assembly of the primosome at these replication forks.</text>
</comment>
<keyword evidence="3 12" id="KW-0479">Metal-binding</keyword>
<dbReference type="OrthoDB" id="9759544at2"/>
<dbReference type="NCBIfam" id="TIGR00595">
    <property type="entry name" value="priA"/>
    <property type="match status" value="1"/>
</dbReference>
<evidence type="ECO:0000259" key="14">
    <source>
        <dbReference type="PROSITE" id="PS51194"/>
    </source>
</evidence>
<dbReference type="SMART" id="SM00490">
    <property type="entry name" value="HELICc"/>
    <property type="match status" value="1"/>
</dbReference>
<dbReference type="STRING" id="76936.BN2458_PEG0418"/>
<evidence type="ECO:0000256" key="6">
    <source>
        <dbReference type="ARBA" id="ARBA00022806"/>
    </source>
</evidence>
<evidence type="ECO:0000256" key="7">
    <source>
        <dbReference type="ARBA" id="ARBA00022833"/>
    </source>
</evidence>
<dbReference type="Pfam" id="PF18074">
    <property type="entry name" value="PriA_C"/>
    <property type="match status" value="1"/>
</dbReference>
<keyword evidence="7 12" id="KW-0862">Zinc</keyword>
<dbReference type="GO" id="GO:0006310">
    <property type="term" value="P:DNA recombination"/>
    <property type="evidence" value="ECO:0007669"/>
    <property type="project" value="InterPro"/>
</dbReference>
<feature type="binding site" evidence="12">
    <location>
        <position position="356"/>
    </location>
    <ligand>
        <name>Zn(2+)</name>
        <dbReference type="ChEBI" id="CHEBI:29105"/>
        <label>1</label>
    </ligand>
</feature>
<protein>
    <recommendedName>
        <fullName evidence="12">Replication restart protein PriA</fullName>
    </recommendedName>
    <alternativeName>
        <fullName evidence="12">ATP-dependent DNA helicase PriA</fullName>
        <ecNumber evidence="12">5.6.2.4</ecNumber>
    </alternativeName>
    <alternativeName>
        <fullName evidence="12">DNA 3'-5' helicase PriA</fullName>
    </alternativeName>
</protein>
<feature type="binding site" evidence="12">
    <location>
        <position position="383"/>
    </location>
    <ligand>
        <name>Zn(2+)</name>
        <dbReference type="ChEBI" id="CHEBI:29105"/>
        <label>2</label>
    </ligand>
</feature>
<comment type="similarity">
    <text evidence="12">Belongs to the helicase family. PriA subfamily.</text>
</comment>
<dbReference type="GO" id="GO:0006269">
    <property type="term" value="P:DNA replication, synthesis of primer"/>
    <property type="evidence" value="ECO:0007669"/>
    <property type="project" value="UniProtKB-KW"/>
</dbReference>
<dbReference type="Proteomes" id="UP000029925">
    <property type="component" value="Unassembled WGS sequence"/>
</dbReference>
<comment type="cofactor">
    <cofactor evidence="12">
        <name>Zn(2+)</name>
        <dbReference type="ChEBI" id="CHEBI:29105"/>
    </cofactor>
    <text evidence="12">Binds 2 zinc ions per subunit.</text>
</comment>
<keyword evidence="8 12" id="KW-0067">ATP-binding</keyword>
<gene>
    <name evidence="12" type="primary">priA</name>
    <name evidence="15" type="ORF">BN2458_PEG0418</name>
    <name evidence="16" type="ORF">LS75_001110</name>
</gene>
<keyword evidence="4 12" id="KW-0547">Nucleotide-binding</keyword>
<reference evidence="18" key="2">
    <citation type="submission" date="2015-11" db="EMBL/GenBank/DDBJ databases">
        <authorList>
            <person name="Anvar S.Y."/>
        </authorList>
    </citation>
    <scope>NUCLEOTIDE SEQUENCE [LARGE SCALE GENOMIC DNA]</scope>
</reference>
<dbReference type="Pfam" id="PF18319">
    <property type="entry name" value="Zn_ribbon_PriA"/>
    <property type="match status" value="1"/>
</dbReference>
<evidence type="ECO:0000313" key="16">
    <source>
        <dbReference type="EMBL" id="TLD79568.1"/>
    </source>
</evidence>
<dbReference type="InterPro" id="IPR041236">
    <property type="entry name" value="PriA_C"/>
</dbReference>
<dbReference type="GO" id="GO:0003677">
    <property type="term" value="F:DNA binding"/>
    <property type="evidence" value="ECO:0007669"/>
    <property type="project" value="UniProtKB-UniRule"/>
</dbReference>
<dbReference type="PROSITE" id="PS51192">
    <property type="entry name" value="HELICASE_ATP_BIND_1"/>
    <property type="match status" value="1"/>
</dbReference>
<keyword evidence="5 12" id="KW-0378">Hydrolase</keyword>
<dbReference type="InterPro" id="IPR014001">
    <property type="entry name" value="Helicase_ATP-bd"/>
</dbReference>
<keyword evidence="1 12" id="KW-0639">Primosome</keyword>
<reference evidence="15" key="3">
    <citation type="submission" date="2015-11" db="EMBL/GenBank/DDBJ databases">
        <authorList>
            <person name="Zhang Y."/>
            <person name="Guo Z."/>
        </authorList>
    </citation>
    <scope>NUCLEOTIDE SEQUENCE</scope>
    <source>
        <strain evidence="15">1</strain>
    </source>
</reference>
<feature type="domain" description="Helicase ATP-binding" evidence="13">
    <location>
        <begin position="119"/>
        <end position="285"/>
    </location>
</feature>
<feature type="binding site" evidence="12">
    <location>
        <position position="365"/>
    </location>
    <ligand>
        <name>Zn(2+)</name>
        <dbReference type="ChEBI" id="CHEBI:29105"/>
        <label>2</label>
    </ligand>
</feature>
<organism evidence="15 18">
    <name type="scientific">Helicobacter typhlonius</name>
    <dbReference type="NCBI Taxonomy" id="76936"/>
    <lineage>
        <taxon>Bacteria</taxon>
        <taxon>Pseudomonadati</taxon>
        <taxon>Campylobacterota</taxon>
        <taxon>Epsilonproteobacteria</taxon>
        <taxon>Campylobacterales</taxon>
        <taxon>Helicobacteraceae</taxon>
        <taxon>Helicobacter</taxon>
    </lineage>
</organism>
<dbReference type="GO" id="GO:0008270">
    <property type="term" value="F:zinc ion binding"/>
    <property type="evidence" value="ECO:0007669"/>
    <property type="project" value="UniProtKB-UniRule"/>
</dbReference>
<evidence type="ECO:0000256" key="1">
    <source>
        <dbReference type="ARBA" id="ARBA00022515"/>
    </source>
</evidence>
<comment type="subunit">
    <text evidence="12">Component of the replication restart primosome.</text>
</comment>
<dbReference type="EMBL" id="JRPF02000001">
    <property type="protein sequence ID" value="TLD79568.1"/>
    <property type="molecule type" value="Genomic_DNA"/>
</dbReference>
<dbReference type="KEGG" id="hty:BN2458_PEG0418"/>
<name>A0A099UGZ2_9HELI</name>
<dbReference type="GO" id="GO:0043138">
    <property type="term" value="F:3'-5' DNA helicase activity"/>
    <property type="evidence" value="ECO:0007669"/>
    <property type="project" value="UniProtKB-EC"/>
</dbReference>
<evidence type="ECO:0000256" key="3">
    <source>
        <dbReference type="ARBA" id="ARBA00022723"/>
    </source>
</evidence>
<evidence type="ECO:0000256" key="10">
    <source>
        <dbReference type="ARBA" id="ARBA00023235"/>
    </source>
</evidence>
<dbReference type="SMART" id="SM00487">
    <property type="entry name" value="DEXDc"/>
    <property type="match status" value="1"/>
</dbReference>
<dbReference type="EMBL" id="LN907858">
    <property type="protein sequence ID" value="CUU39304.1"/>
    <property type="molecule type" value="Genomic_DNA"/>
</dbReference>
<dbReference type="EC" id="5.6.2.4" evidence="12"/>
<dbReference type="GO" id="GO:0006302">
    <property type="term" value="P:double-strand break repair"/>
    <property type="evidence" value="ECO:0007669"/>
    <property type="project" value="InterPro"/>
</dbReference>
<keyword evidence="17" id="KW-1185">Reference proteome</keyword>
<evidence type="ECO:0000259" key="13">
    <source>
        <dbReference type="PROSITE" id="PS51192"/>
    </source>
</evidence>
<dbReference type="SUPFAM" id="SSF52540">
    <property type="entry name" value="P-loop containing nucleoside triphosphate hydrolases"/>
    <property type="match status" value="1"/>
</dbReference>
<dbReference type="Pfam" id="PF00270">
    <property type="entry name" value="DEAD"/>
    <property type="match status" value="1"/>
</dbReference>
<dbReference type="InterPro" id="IPR005259">
    <property type="entry name" value="PriA"/>
</dbReference>
<dbReference type="GO" id="GO:0006270">
    <property type="term" value="P:DNA replication initiation"/>
    <property type="evidence" value="ECO:0007669"/>
    <property type="project" value="TreeGrafter"/>
</dbReference>
<dbReference type="PANTHER" id="PTHR30580">
    <property type="entry name" value="PRIMOSOMAL PROTEIN N"/>
    <property type="match status" value="1"/>
</dbReference>
<feature type="domain" description="Helicase C-terminal" evidence="14">
    <location>
        <begin position="391"/>
        <end position="546"/>
    </location>
</feature>
<feature type="binding site" evidence="12">
    <location>
        <position position="368"/>
    </location>
    <ligand>
        <name>Zn(2+)</name>
        <dbReference type="ChEBI" id="CHEBI:29105"/>
        <label>2</label>
    </ligand>
</feature>
<feature type="binding site" evidence="12">
    <location>
        <position position="396"/>
    </location>
    <ligand>
        <name>Zn(2+)</name>
        <dbReference type="ChEBI" id="CHEBI:29105"/>
        <label>1</label>
    </ligand>
</feature>
<proteinExistence type="inferred from homology"/>
<feature type="binding site" evidence="12">
    <location>
        <position position="386"/>
    </location>
    <ligand>
        <name>Zn(2+)</name>
        <dbReference type="ChEBI" id="CHEBI:29105"/>
        <label>2</label>
    </ligand>
</feature>
<evidence type="ECO:0000256" key="8">
    <source>
        <dbReference type="ARBA" id="ARBA00022840"/>
    </source>
</evidence>
<keyword evidence="10 12" id="KW-0413">Isomerase</keyword>
<sequence>MYFYLIAPLGLKSPALTYACEYECATGDICAITINNKSYKGVVLNPTQKPTFKCKITSKITESFLPYQHILASFIAQYYCVGLGESYGLFLPQEVSEINLESLRVEIPNALSKAQSDALSFCLTHKNPLLFGDTGSGKTEIYIHLIAHTLSLAQNALFLMPEIALTPQIESRLKAVFGDCVGIWHSKITPKAKKQILEGLREGNIRVIAGARSAIFLPIHNLGLVIVDEEHDDAYKSQSSPRYNARDLALYLGNKSEIKTILGSATPSVISYYYATKHNNLYRLKGRYFSSKKHIEILPLPEQDSMQGALDSQHIFNESLYFINESLLAALKQSLQNKQQAIIFLPTRADYKMLVCSACGSGCECDFCSVNMSLHLDKNALICHYCHFSKPIPTHCPQCQKDTLRSFRIGTAQVAKILSQTLPEARIALFDRDNITTQNKLKKTLKSFNAGEIDILVGTQMLSKGHDYHRVNLAIVLGIDYVLKSSDYRCNERTISLLHQIAGRSGRKYDGQVYIQSANGTFLQPFLNDYEDFLLYELKTRPHIYPPYQRFATLNFAHKNEQKALLHLSQVRTFLTQIQNLHKEVEIVGESRALLKRLYNKHRFVLLLRSHSTRALLELLHTLVAEQSLRATFEIDIDPLSIL</sequence>
<dbReference type="NCBIfam" id="NF004069">
    <property type="entry name" value="PRK05580.2-1"/>
    <property type="match status" value="1"/>
</dbReference>
<dbReference type="GO" id="GO:0016787">
    <property type="term" value="F:hydrolase activity"/>
    <property type="evidence" value="ECO:0007669"/>
    <property type="project" value="UniProtKB-KW"/>
</dbReference>
<evidence type="ECO:0000256" key="4">
    <source>
        <dbReference type="ARBA" id="ARBA00022741"/>
    </source>
</evidence>
<comment type="catalytic activity">
    <reaction evidence="11 12">
        <text>ATP + H2O = ADP + phosphate + H(+)</text>
        <dbReference type="Rhea" id="RHEA:13065"/>
        <dbReference type="ChEBI" id="CHEBI:15377"/>
        <dbReference type="ChEBI" id="CHEBI:15378"/>
        <dbReference type="ChEBI" id="CHEBI:30616"/>
        <dbReference type="ChEBI" id="CHEBI:43474"/>
        <dbReference type="ChEBI" id="CHEBI:456216"/>
        <dbReference type="EC" id="5.6.2.4"/>
    </reaction>
</comment>
<dbReference type="InterPro" id="IPR001650">
    <property type="entry name" value="Helicase_C-like"/>
</dbReference>
<evidence type="ECO:0000256" key="9">
    <source>
        <dbReference type="ARBA" id="ARBA00023125"/>
    </source>
</evidence>
<evidence type="ECO:0000313" key="18">
    <source>
        <dbReference type="Proteomes" id="UP000064525"/>
    </source>
</evidence>
<dbReference type="GO" id="GO:1990077">
    <property type="term" value="C:primosome complex"/>
    <property type="evidence" value="ECO:0007669"/>
    <property type="project" value="UniProtKB-UniRule"/>
</dbReference>
<comment type="catalytic activity">
    <reaction evidence="12">
        <text>Couples ATP hydrolysis with the unwinding of duplex DNA by translocating in the 3'-5' direction.</text>
        <dbReference type="EC" id="5.6.2.4"/>
    </reaction>
</comment>
<keyword evidence="6 12" id="KW-0347">Helicase</keyword>
<dbReference type="GO" id="GO:0005524">
    <property type="term" value="F:ATP binding"/>
    <property type="evidence" value="ECO:0007669"/>
    <property type="project" value="UniProtKB-UniRule"/>
</dbReference>
<evidence type="ECO:0000256" key="11">
    <source>
        <dbReference type="ARBA" id="ARBA00048988"/>
    </source>
</evidence>
<dbReference type="InterPro" id="IPR011545">
    <property type="entry name" value="DEAD/DEAH_box_helicase_dom"/>
</dbReference>
<dbReference type="Proteomes" id="UP000064525">
    <property type="component" value="Chromosome I"/>
</dbReference>
<dbReference type="PROSITE" id="PS51194">
    <property type="entry name" value="HELICASE_CTER"/>
    <property type="match status" value="1"/>
</dbReference>
<dbReference type="InterPro" id="IPR040498">
    <property type="entry name" value="PriA_CRR"/>
</dbReference>
<feature type="binding site" evidence="12">
    <location>
        <position position="399"/>
    </location>
    <ligand>
        <name>Zn(2+)</name>
        <dbReference type="ChEBI" id="CHEBI:29105"/>
        <label>1</label>
    </ligand>
</feature>
<keyword evidence="2 12" id="KW-0235">DNA replication</keyword>
<accession>A0A099UGZ2</accession>
<evidence type="ECO:0000256" key="12">
    <source>
        <dbReference type="HAMAP-Rule" id="MF_00983"/>
    </source>
</evidence>
<dbReference type="AlphaFoldDB" id="A0A099UGZ2"/>
<dbReference type="InterPro" id="IPR027417">
    <property type="entry name" value="P-loop_NTPase"/>
</dbReference>
<evidence type="ECO:0000313" key="17">
    <source>
        <dbReference type="Proteomes" id="UP000029925"/>
    </source>
</evidence>
<evidence type="ECO:0000313" key="15">
    <source>
        <dbReference type="EMBL" id="CUU39304.1"/>
    </source>
</evidence>
<evidence type="ECO:0000256" key="5">
    <source>
        <dbReference type="ARBA" id="ARBA00022801"/>
    </source>
</evidence>
<reference evidence="16 17" key="1">
    <citation type="journal article" date="2014" name="Genome Announc.">
        <title>Draft genome sequences of eight enterohepatic helicobacter species isolated from both laboratory and wild rodents.</title>
        <authorList>
            <person name="Sheh A."/>
            <person name="Shen Z."/>
            <person name="Fox J.G."/>
        </authorList>
    </citation>
    <scope>NUCLEOTIDE SEQUENCE [LARGE SCALE GENOMIC DNA]</scope>
    <source>
        <strain evidence="16 17">MIT 98-6810</strain>
    </source>
</reference>